<protein>
    <submittedName>
        <fullName evidence="1">Uncharacterized protein</fullName>
    </submittedName>
</protein>
<evidence type="ECO:0000313" key="2">
    <source>
        <dbReference type="Proteomes" id="UP000298652"/>
    </source>
</evidence>
<proteinExistence type="predicted"/>
<accession>A0A4U6TAC8</accession>
<reference evidence="1" key="1">
    <citation type="submission" date="2019-03" db="EMBL/GenBank/DDBJ databases">
        <title>WGS assembly of Setaria viridis.</title>
        <authorList>
            <person name="Huang P."/>
            <person name="Jenkins J."/>
            <person name="Grimwood J."/>
            <person name="Barry K."/>
            <person name="Healey A."/>
            <person name="Mamidi S."/>
            <person name="Sreedasyam A."/>
            <person name="Shu S."/>
            <person name="Feldman M."/>
            <person name="Wu J."/>
            <person name="Yu Y."/>
            <person name="Chen C."/>
            <person name="Johnson J."/>
            <person name="Rokhsar D."/>
            <person name="Baxter I."/>
            <person name="Schmutz J."/>
            <person name="Brutnell T."/>
            <person name="Kellogg E."/>
        </authorList>
    </citation>
    <scope>NUCLEOTIDE SEQUENCE [LARGE SCALE GENOMIC DNA]</scope>
</reference>
<dbReference type="AlphaFoldDB" id="A0A4U6TAC8"/>
<dbReference type="Gramene" id="TKV98937">
    <property type="protein sequence ID" value="TKV98937"/>
    <property type="gene ID" value="SEVIR_8G006625v2"/>
</dbReference>
<keyword evidence="2" id="KW-1185">Reference proteome</keyword>
<gene>
    <name evidence="1" type="ORF">SEVIR_8G006625v2</name>
</gene>
<sequence>MGKKMFEALLLSRLLAWRVGSTFYMGKGATS</sequence>
<name>A0A4U6TAC8_SETVI</name>
<dbReference type="Proteomes" id="UP000298652">
    <property type="component" value="Chromosome 8"/>
</dbReference>
<dbReference type="EMBL" id="CM016559">
    <property type="protein sequence ID" value="TKV98937.1"/>
    <property type="molecule type" value="Genomic_DNA"/>
</dbReference>
<organism evidence="1 2">
    <name type="scientific">Setaria viridis</name>
    <name type="common">Green bristlegrass</name>
    <name type="synonym">Setaria italica subsp. viridis</name>
    <dbReference type="NCBI Taxonomy" id="4556"/>
    <lineage>
        <taxon>Eukaryota</taxon>
        <taxon>Viridiplantae</taxon>
        <taxon>Streptophyta</taxon>
        <taxon>Embryophyta</taxon>
        <taxon>Tracheophyta</taxon>
        <taxon>Spermatophyta</taxon>
        <taxon>Magnoliopsida</taxon>
        <taxon>Liliopsida</taxon>
        <taxon>Poales</taxon>
        <taxon>Poaceae</taxon>
        <taxon>PACMAD clade</taxon>
        <taxon>Panicoideae</taxon>
        <taxon>Panicodae</taxon>
        <taxon>Paniceae</taxon>
        <taxon>Cenchrinae</taxon>
        <taxon>Setaria</taxon>
    </lineage>
</organism>
<evidence type="ECO:0000313" key="1">
    <source>
        <dbReference type="EMBL" id="TKV98937.1"/>
    </source>
</evidence>